<evidence type="ECO:0000256" key="2">
    <source>
        <dbReference type="ARBA" id="ARBA00022676"/>
    </source>
</evidence>
<accession>A0A2H0XEF4</accession>
<sequence>MYSIIIPVYNEEKSVERTLKRVFKVCGEIGEKFEVIAVNDGSKDESFDVLNSLKHEGLEIINHTINKGYGASLKDGIREAQFDKIVICDADGTYPIEKIPELLLNLESVDMVVGKRIGRYKKTPFLKSAPKFILDQVANLVVGRRIEDINSGFRAFRKKDITRFFNLISDRFSFTTTSTLSYMSNNLSVKYIPIDYDFREGKSKVKAKDGVDFLLLIIRTVMYFNPLRVFLWPALILMFFGIGKFIFDLVMEPYLNITTSAMLFFLAGLQILAIGVLADLVVRTRIGTS</sequence>
<evidence type="ECO:0000259" key="9">
    <source>
        <dbReference type="Pfam" id="PF00535"/>
    </source>
</evidence>
<feature type="domain" description="Glycosyltransferase 2-like" evidence="9">
    <location>
        <begin position="3"/>
        <end position="160"/>
    </location>
</feature>
<evidence type="ECO:0000256" key="1">
    <source>
        <dbReference type="ARBA" id="ARBA00022475"/>
    </source>
</evidence>
<evidence type="ECO:0000256" key="5">
    <source>
        <dbReference type="ARBA" id="ARBA00022985"/>
    </source>
</evidence>
<dbReference type="PANTHER" id="PTHR48090">
    <property type="entry name" value="UNDECAPRENYL-PHOSPHATE 4-DEOXY-4-FORMAMIDO-L-ARABINOSE TRANSFERASE-RELATED"/>
    <property type="match status" value="1"/>
</dbReference>
<comment type="caution">
    <text evidence="10">The sequence shown here is derived from an EMBL/GenBank/DDBJ whole genome shotgun (WGS) entry which is preliminary data.</text>
</comment>
<keyword evidence="6 8" id="KW-1133">Transmembrane helix</keyword>
<evidence type="ECO:0000256" key="3">
    <source>
        <dbReference type="ARBA" id="ARBA00022679"/>
    </source>
</evidence>
<proteinExistence type="predicted"/>
<dbReference type="GO" id="GO:0009103">
    <property type="term" value="P:lipopolysaccharide biosynthetic process"/>
    <property type="evidence" value="ECO:0007669"/>
    <property type="project" value="UniProtKB-KW"/>
</dbReference>
<dbReference type="Gene3D" id="3.90.550.10">
    <property type="entry name" value="Spore Coat Polysaccharide Biosynthesis Protein SpsA, Chain A"/>
    <property type="match status" value="1"/>
</dbReference>
<organism evidence="10 11">
    <name type="scientific">candidate division WWE3 bacterium CG08_land_8_20_14_0_20_40_13</name>
    <dbReference type="NCBI Taxonomy" id="1975084"/>
    <lineage>
        <taxon>Bacteria</taxon>
        <taxon>Katanobacteria</taxon>
    </lineage>
</organism>
<dbReference type="InterPro" id="IPR001173">
    <property type="entry name" value="Glyco_trans_2-like"/>
</dbReference>
<dbReference type="Pfam" id="PF00535">
    <property type="entry name" value="Glycos_transf_2"/>
    <property type="match status" value="1"/>
</dbReference>
<keyword evidence="2" id="KW-0328">Glycosyltransferase</keyword>
<evidence type="ECO:0000256" key="7">
    <source>
        <dbReference type="ARBA" id="ARBA00023136"/>
    </source>
</evidence>
<feature type="transmembrane region" description="Helical" evidence="8">
    <location>
        <begin position="229"/>
        <end position="247"/>
    </location>
</feature>
<protein>
    <recommendedName>
        <fullName evidence="9">Glycosyltransferase 2-like domain-containing protein</fullName>
    </recommendedName>
</protein>
<dbReference type="EMBL" id="PEYT01000006">
    <property type="protein sequence ID" value="PIS23262.1"/>
    <property type="molecule type" value="Genomic_DNA"/>
</dbReference>
<evidence type="ECO:0000313" key="10">
    <source>
        <dbReference type="EMBL" id="PIS23262.1"/>
    </source>
</evidence>
<feature type="transmembrane region" description="Helical" evidence="8">
    <location>
        <begin position="259"/>
        <end position="282"/>
    </location>
</feature>
<dbReference type="InterPro" id="IPR029044">
    <property type="entry name" value="Nucleotide-diphossugar_trans"/>
</dbReference>
<dbReference type="InterPro" id="IPR050256">
    <property type="entry name" value="Glycosyltransferase_2"/>
</dbReference>
<dbReference type="GO" id="GO:0016757">
    <property type="term" value="F:glycosyltransferase activity"/>
    <property type="evidence" value="ECO:0007669"/>
    <property type="project" value="UniProtKB-KW"/>
</dbReference>
<dbReference type="CDD" id="cd04179">
    <property type="entry name" value="DPM_DPG-synthase_like"/>
    <property type="match status" value="1"/>
</dbReference>
<reference evidence="11" key="1">
    <citation type="submission" date="2017-09" db="EMBL/GenBank/DDBJ databases">
        <title>Depth-based differentiation of microbial function through sediment-hosted aquifers and enrichment of novel symbionts in the deep terrestrial subsurface.</title>
        <authorList>
            <person name="Probst A.J."/>
            <person name="Ladd B."/>
            <person name="Jarett J.K."/>
            <person name="Geller-Mcgrath D.E."/>
            <person name="Sieber C.M.K."/>
            <person name="Emerson J.B."/>
            <person name="Anantharaman K."/>
            <person name="Thomas B.C."/>
            <person name="Malmstrom R."/>
            <person name="Stieglmeier M."/>
            <person name="Klingl A."/>
            <person name="Woyke T."/>
            <person name="Ryan C.M."/>
            <person name="Banfield J.F."/>
        </authorList>
    </citation>
    <scope>NUCLEOTIDE SEQUENCE [LARGE SCALE GENOMIC DNA]</scope>
</reference>
<dbReference type="SUPFAM" id="SSF53448">
    <property type="entry name" value="Nucleotide-diphospho-sugar transferases"/>
    <property type="match status" value="1"/>
</dbReference>
<evidence type="ECO:0000313" key="11">
    <source>
        <dbReference type="Proteomes" id="UP000230340"/>
    </source>
</evidence>
<evidence type="ECO:0000256" key="4">
    <source>
        <dbReference type="ARBA" id="ARBA00022692"/>
    </source>
</evidence>
<dbReference type="Proteomes" id="UP000230340">
    <property type="component" value="Unassembled WGS sequence"/>
</dbReference>
<dbReference type="AlphaFoldDB" id="A0A2H0XEF4"/>
<keyword evidence="1" id="KW-1003">Cell membrane</keyword>
<keyword evidence="5" id="KW-0448">Lipopolysaccharide biosynthesis</keyword>
<evidence type="ECO:0000256" key="6">
    <source>
        <dbReference type="ARBA" id="ARBA00022989"/>
    </source>
</evidence>
<evidence type="ECO:0000256" key="8">
    <source>
        <dbReference type="SAM" id="Phobius"/>
    </source>
</evidence>
<gene>
    <name evidence="10" type="ORF">COT49_01035</name>
</gene>
<name>A0A2H0XEF4_UNCKA</name>
<keyword evidence="7 8" id="KW-0472">Membrane</keyword>
<dbReference type="PANTHER" id="PTHR48090:SF3">
    <property type="entry name" value="UNDECAPRENYL-PHOSPHATE 4-DEOXY-4-FORMAMIDO-L-ARABINOSE TRANSFERASE"/>
    <property type="match status" value="1"/>
</dbReference>
<keyword evidence="3" id="KW-0808">Transferase</keyword>
<keyword evidence="4 8" id="KW-0812">Transmembrane</keyword>
<dbReference type="GO" id="GO:0005886">
    <property type="term" value="C:plasma membrane"/>
    <property type="evidence" value="ECO:0007669"/>
    <property type="project" value="TreeGrafter"/>
</dbReference>